<keyword evidence="1" id="KW-0732">Signal</keyword>
<proteinExistence type="predicted"/>
<dbReference type="EMBL" id="NBTY01000199">
    <property type="protein sequence ID" value="OTP66799.1"/>
    <property type="molecule type" value="Genomic_DNA"/>
</dbReference>
<comment type="caution">
    <text evidence="2">The sequence shown here is derived from an EMBL/GenBank/DDBJ whole genome shotgun (WGS) entry which is preliminary data.</text>
</comment>
<evidence type="ECO:0000256" key="1">
    <source>
        <dbReference type="SAM" id="SignalP"/>
    </source>
</evidence>
<name>A0A242M6H5_CABSO</name>
<evidence type="ECO:0000313" key="3">
    <source>
        <dbReference type="Proteomes" id="UP000194546"/>
    </source>
</evidence>
<gene>
    <name evidence="2" type="ORF">PAMC26510_33725</name>
</gene>
<dbReference type="PANTHER" id="PTHR43737">
    <property type="entry name" value="BLL7424 PROTEIN"/>
    <property type="match status" value="1"/>
</dbReference>
<dbReference type="Proteomes" id="UP000194546">
    <property type="component" value="Unassembled WGS sequence"/>
</dbReference>
<dbReference type="Pfam" id="PF07394">
    <property type="entry name" value="DUF1501"/>
    <property type="match status" value="1"/>
</dbReference>
<evidence type="ECO:0008006" key="4">
    <source>
        <dbReference type="Google" id="ProtNLM"/>
    </source>
</evidence>
<organism evidence="2 3">
    <name type="scientific">Caballeronia sordidicola</name>
    <name type="common">Burkholderia sordidicola</name>
    <dbReference type="NCBI Taxonomy" id="196367"/>
    <lineage>
        <taxon>Bacteria</taxon>
        <taxon>Pseudomonadati</taxon>
        <taxon>Pseudomonadota</taxon>
        <taxon>Betaproteobacteria</taxon>
        <taxon>Burkholderiales</taxon>
        <taxon>Burkholderiaceae</taxon>
        <taxon>Caballeronia</taxon>
    </lineage>
</organism>
<feature type="chain" id="PRO_5012082935" description="Twin-arginine translocation pathway signal sequence domain-containing protein" evidence="1">
    <location>
        <begin position="27"/>
        <end position="312"/>
    </location>
</feature>
<protein>
    <recommendedName>
        <fullName evidence="4">Twin-arginine translocation pathway signal sequence domain-containing protein</fullName>
    </recommendedName>
</protein>
<dbReference type="PANTHER" id="PTHR43737:SF1">
    <property type="entry name" value="DUF1501 DOMAIN-CONTAINING PROTEIN"/>
    <property type="match status" value="1"/>
</dbReference>
<dbReference type="InterPro" id="IPR010869">
    <property type="entry name" value="DUF1501"/>
</dbReference>
<dbReference type="AlphaFoldDB" id="A0A242M6H5"/>
<accession>A0A242M6H5</accession>
<reference evidence="2 3" key="1">
    <citation type="submission" date="2017-03" db="EMBL/GenBank/DDBJ databases">
        <title>Genome analysis of strain PAMC 26510.</title>
        <authorList>
            <person name="Oh H.-M."/>
            <person name="Yang J.-A."/>
        </authorList>
    </citation>
    <scope>NUCLEOTIDE SEQUENCE [LARGE SCALE GENOMIC DNA]</scope>
    <source>
        <strain evidence="2 3">PAMC 26510</strain>
    </source>
</reference>
<feature type="signal peptide" evidence="1">
    <location>
        <begin position="1"/>
        <end position="26"/>
    </location>
</feature>
<evidence type="ECO:0000313" key="2">
    <source>
        <dbReference type="EMBL" id="OTP66799.1"/>
    </source>
</evidence>
<sequence>MNRRDFLSVACALGVCAMAPSTIAVARQVQPAAQGMVLILVELKGGNDGLNTVIPFADPAYADLRPTIGIHRDHVLQLDERSGLHPAMQPLMPLWRDGQIAIVQGIGYPQQNLSHFRSMEIWDTASHADQYLRDGWLARAFGAGGFETTLPADPIGTSIKTAMEALASTRALSVIRLTLNGFDTHQNQPIQHARLLGQLSNGLAAVRSALTELGRWNDTLVMTYSEFGRCPRENDSRGTDHGTAAPHFLLGGRVNGGLYGAAPALSRLDGNGNLPMNVDFRQLYATVLGSWRGMNADAVLGGKFETLPIMRA</sequence>